<organism evidence="2 3">
    <name type="scientific">Pseudolycoriella hygida</name>
    <dbReference type="NCBI Taxonomy" id="35572"/>
    <lineage>
        <taxon>Eukaryota</taxon>
        <taxon>Metazoa</taxon>
        <taxon>Ecdysozoa</taxon>
        <taxon>Arthropoda</taxon>
        <taxon>Hexapoda</taxon>
        <taxon>Insecta</taxon>
        <taxon>Pterygota</taxon>
        <taxon>Neoptera</taxon>
        <taxon>Endopterygota</taxon>
        <taxon>Diptera</taxon>
        <taxon>Nematocera</taxon>
        <taxon>Sciaroidea</taxon>
        <taxon>Sciaridae</taxon>
        <taxon>Pseudolycoriella</taxon>
    </lineage>
</organism>
<gene>
    <name evidence="2" type="ORF">Bhyg_05911</name>
</gene>
<dbReference type="EMBL" id="WJQU01000002">
    <property type="protein sequence ID" value="KAJ6640978.1"/>
    <property type="molecule type" value="Genomic_DNA"/>
</dbReference>
<proteinExistence type="predicted"/>
<sequence>MKPRAKLPSAKMLRTSSLDRSYPRADNDVTTPPARKANQWLSLASSENNLSSPNLESSIDTSFTSFQTPMKDERQYDLNVEGNTSNDSVFLTPNMNTDTDVKVEEVWKTPATAAEFMIMQIHAFDKNESLELEETVKADSSYCTKDDVTSDEDRTQDLPSEVSDGDYWDNVVSESMIPNCSPRGLSLFEDFESSRNTSDIEIWKNENPCNNSIPPLETQETIKEQATPDLGVVNFGEQLNNHIAMVTADSKSVDSQQQLSAQKTELKATISKEMSFQNFSGNGIKSQRLNSNENQLAKSENDPKSRMPASPITLINPESKILRDEKPNFVSGLGEYFVHL</sequence>
<feature type="region of interest" description="Disordered" evidence="1">
    <location>
        <begin position="1"/>
        <end position="36"/>
    </location>
</feature>
<accession>A0A9Q0S1X7</accession>
<keyword evidence="3" id="KW-1185">Reference proteome</keyword>
<feature type="region of interest" description="Disordered" evidence="1">
    <location>
        <begin position="292"/>
        <end position="311"/>
    </location>
</feature>
<protein>
    <submittedName>
        <fullName evidence="2">Uncharacterized protein</fullName>
    </submittedName>
</protein>
<feature type="region of interest" description="Disordered" evidence="1">
    <location>
        <begin position="143"/>
        <end position="163"/>
    </location>
</feature>
<evidence type="ECO:0000256" key="1">
    <source>
        <dbReference type="SAM" id="MobiDB-lite"/>
    </source>
</evidence>
<evidence type="ECO:0000313" key="3">
    <source>
        <dbReference type="Proteomes" id="UP001151699"/>
    </source>
</evidence>
<dbReference type="Proteomes" id="UP001151699">
    <property type="component" value="Chromosome B"/>
</dbReference>
<dbReference type="AlphaFoldDB" id="A0A9Q0S1X7"/>
<comment type="caution">
    <text evidence="2">The sequence shown here is derived from an EMBL/GenBank/DDBJ whole genome shotgun (WGS) entry which is preliminary data.</text>
</comment>
<evidence type="ECO:0000313" key="2">
    <source>
        <dbReference type="EMBL" id="KAJ6640978.1"/>
    </source>
</evidence>
<name>A0A9Q0S1X7_9DIPT</name>
<feature type="compositionally biased region" description="Basic and acidic residues" evidence="1">
    <location>
        <begin position="144"/>
        <end position="156"/>
    </location>
</feature>
<reference evidence="2" key="1">
    <citation type="submission" date="2022-07" db="EMBL/GenBank/DDBJ databases">
        <authorList>
            <person name="Trinca V."/>
            <person name="Uliana J.V.C."/>
            <person name="Torres T.T."/>
            <person name="Ward R.J."/>
            <person name="Monesi N."/>
        </authorList>
    </citation>
    <scope>NUCLEOTIDE SEQUENCE</scope>
    <source>
        <strain evidence="2">HSMRA1968</strain>
        <tissue evidence="2">Whole embryos</tissue>
    </source>
</reference>